<dbReference type="GO" id="GO:0006890">
    <property type="term" value="P:retrograde vesicle-mediated transport, Golgi to endoplasmic reticulum"/>
    <property type="evidence" value="ECO:0007669"/>
    <property type="project" value="TreeGrafter"/>
</dbReference>
<dbReference type="PANTHER" id="PTHR13050">
    <property type="entry name" value="USE1-LIKE PROTEIN"/>
    <property type="match status" value="1"/>
</dbReference>
<evidence type="ECO:0000256" key="2">
    <source>
        <dbReference type="ARBA" id="ARBA00007891"/>
    </source>
</evidence>
<evidence type="ECO:0008006" key="13">
    <source>
        <dbReference type="Google" id="ProtNLM"/>
    </source>
</evidence>
<dbReference type="RefSeq" id="XP_012201142.1">
    <property type="nucleotide sequence ID" value="XM_012345752.1"/>
</dbReference>
<evidence type="ECO:0000256" key="9">
    <source>
        <dbReference type="ARBA" id="ARBA00023136"/>
    </source>
</evidence>
<keyword evidence="3" id="KW-0813">Transport</keyword>
<dbReference type="GO" id="GO:0005789">
    <property type="term" value="C:endoplasmic reticulum membrane"/>
    <property type="evidence" value="ECO:0007669"/>
    <property type="project" value="UniProtKB-SubCell"/>
</dbReference>
<accession>A0A067CCW3</accession>
<dbReference type="OMA" id="SCTPEYD"/>
<feature type="transmembrane region" description="Helical" evidence="10">
    <location>
        <begin position="216"/>
        <end position="237"/>
    </location>
</feature>
<keyword evidence="4 10" id="KW-0812">Transmembrane</keyword>
<evidence type="ECO:0000313" key="11">
    <source>
        <dbReference type="EMBL" id="KDO28323.1"/>
    </source>
</evidence>
<keyword evidence="7" id="KW-0653">Protein transport</keyword>
<evidence type="ECO:0000256" key="5">
    <source>
        <dbReference type="ARBA" id="ARBA00022824"/>
    </source>
</evidence>
<keyword evidence="9 10" id="KW-0472">Membrane</keyword>
<keyword evidence="6" id="KW-0931">ER-Golgi transport</keyword>
<evidence type="ECO:0000313" key="12">
    <source>
        <dbReference type="Proteomes" id="UP000030745"/>
    </source>
</evidence>
<keyword evidence="12" id="KW-1185">Reference proteome</keyword>
<organism evidence="11 12">
    <name type="scientific">Saprolegnia parasitica (strain CBS 223.65)</name>
    <dbReference type="NCBI Taxonomy" id="695850"/>
    <lineage>
        <taxon>Eukaryota</taxon>
        <taxon>Sar</taxon>
        <taxon>Stramenopiles</taxon>
        <taxon>Oomycota</taxon>
        <taxon>Saprolegniomycetes</taxon>
        <taxon>Saprolegniales</taxon>
        <taxon>Saprolegniaceae</taxon>
        <taxon>Saprolegnia</taxon>
    </lineage>
</organism>
<dbReference type="KEGG" id="spar:SPRG_06373"/>
<dbReference type="GO" id="GO:0005484">
    <property type="term" value="F:SNAP receptor activity"/>
    <property type="evidence" value="ECO:0007669"/>
    <property type="project" value="TreeGrafter"/>
</dbReference>
<dbReference type="GO" id="GO:0015031">
    <property type="term" value="P:protein transport"/>
    <property type="evidence" value="ECO:0007669"/>
    <property type="project" value="UniProtKB-KW"/>
</dbReference>
<dbReference type="AlphaFoldDB" id="A0A067CCW3"/>
<keyword evidence="8 10" id="KW-1133">Transmembrane helix</keyword>
<evidence type="ECO:0000256" key="4">
    <source>
        <dbReference type="ARBA" id="ARBA00022692"/>
    </source>
</evidence>
<dbReference type="InterPro" id="IPR019150">
    <property type="entry name" value="Vesicle_transport_protein_Use1"/>
</dbReference>
<sequence>MTSQRVSQRRLLTASRRFLASASCASSEAVATYCRNLEFALKHMELDPSLSCTPEYDELVGAIERAAEPPTKSHVDSILSQLEEHVQSGWDAQNASLMDDTNDLVEDLDDLLGASPVPEQPTTSLKDMREKLGITGSRGVRASASAEHSKEEKDAMEAEMYQMTQHLKAYAHSYDESLQDDAALISSVADRAQANLAKLDSENARLEVHLNNGLTVWKMLLLLGLVFVVFLGMYIFMKLFAHRRYPLF</sequence>
<evidence type="ECO:0000256" key="8">
    <source>
        <dbReference type="ARBA" id="ARBA00022989"/>
    </source>
</evidence>
<evidence type="ECO:0000256" key="10">
    <source>
        <dbReference type="SAM" id="Phobius"/>
    </source>
</evidence>
<dbReference type="GO" id="GO:0031201">
    <property type="term" value="C:SNARE complex"/>
    <property type="evidence" value="ECO:0007669"/>
    <property type="project" value="TreeGrafter"/>
</dbReference>
<keyword evidence="5" id="KW-0256">Endoplasmic reticulum</keyword>
<dbReference type="PANTHER" id="PTHR13050:SF7">
    <property type="entry name" value="VESICLE TRANSPORT PROTEIN USE1"/>
    <property type="match status" value="1"/>
</dbReference>
<comment type="similarity">
    <text evidence="2">Belongs to the USE1 family.</text>
</comment>
<dbReference type="VEuPathDB" id="FungiDB:SPRG_06373"/>
<proteinExistence type="inferred from homology"/>
<dbReference type="Pfam" id="PF09753">
    <property type="entry name" value="Use1"/>
    <property type="match status" value="1"/>
</dbReference>
<dbReference type="EMBL" id="KK583212">
    <property type="protein sequence ID" value="KDO28323.1"/>
    <property type="molecule type" value="Genomic_DNA"/>
</dbReference>
<dbReference type="STRING" id="695850.A0A067CCW3"/>
<evidence type="ECO:0000256" key="7">
    <source>
        <dbReference type="ARBA" id="ARBA00022927"/>
    </source>
</evidence>
<comment type="subcellular location">
    <subcellularLocation>
        <location evidence="1">Endoplasmic reticulum membrane</location>
        <topology evidence="1">Single-pass type IV membrane protein</topology>
    </subcellularLocation>
</comment>
<evidence type="ECO:0000256" key="1">
    <source>
        <dbReference type="ARBA" id="ARBA00004163"/>
    </source>
</evidence>
<name>A0A067CCW3_SAPPC</name>
<dbReference type="Proteomes" id="UP000030745">
    <property type="component" value="Unassembled WGS sequence"/>
</dbReference>
<gene>
    <name evidence="11" type="ORF">SPRG_06373</name>
</gene>
<dbReference type="GeneID" id="24128722"/>
<protein>
    <recommendedName>
        <fullName evidence="13">Vesicle transport protein USE1</fullName>
    </recommendedName>
</protein>
<dbReference type="OrthoDB" id="4506189at2759"/>
<evidence type="ECO:0000256" key="6">
    <source>
        <dbReference type="ARBA" id="ARBA00022892"/>
    </source>
</evidence>
<reference evidence="11 12" key="1">
    <citation type="journal article" date="2013" name="PLoS Genet.">
        <title>Distinctive expansion of potential virulence genes in the genome of the oomycete fish pathogen Saprolegnia parasitica.</title>
        <authorList>
            <person name="Jiang R.H."/>
            <person name="de Bruijn I."/>
            <person name="Haas B.J."/>
            <person name="Belmonte R."/>
            <person name="Lobach L."/>
            <person name="Christie J."/>
            <person name="van den Ackerveken G."/>
            <person name="Bottin A."/>
            <person name="Bulone V."/>
            <person name="Diaz-Moreno S.M."/>
            <person name="Dumas B."/>
            <person name="Fan L."/>
            <person name="Gaulin E."/>
            <person name="Govers F."/>
            <person name="Grenville-Briggs L.J."/>
            <person name="Horner N.R."/>
            <person name="Levin J.Z."/>
            <person name="Mammella M."/>
            <person name="Meijer H.J."/>
            <person name="Morris P."/>
            <person name="Nusbaum C."/>
            <person name="Oome S."/>
            <person name="Phillips A.J."/>
            <person name="van Rooyen D."/>
            <person name="Rzeszutek E."/>
            <person name="Saraiva M."/>
            <person name="Secombes C.J."/>
            <person name="Seidl M.F."/>
            <person name="Snel B."/>
            <person name="Stassen J.H."/>
            <person name="Sykes S."/>
            <person name="Tripathy S."/>
            <person name="van den Berg H."/>
            <person name="Vega-Arreguin J.C."/>
            <person name="Wawra S."/>
            <person name="Young S.K."/>
            <person name="Zeng Q."/>
            <person name="Dieguez-Uribeondo J."/>
            <person name="Russ C."/>
            <person name="Tyler B.M."/>
            <person name="van West P."/>
        </authorList>
    </citation>
    <scope>NUCLEOTIDE SEQUENCE [LARGE SCALE GENOMIC DNA]</scope>
    <source>
        <strain evidence="11 12">CBS 223.65</strain>
    </source>
</reference>
<evidence type="ECO:0000256" key="3">
    <source>
        <dbReference type="ARBA" id="ARBA00022448"/>
    </source>
</evidence>